<feature type="chain" id="PRO_5022986074" description="Hydrophobin" evidence="6">
    <location>
        <begin position="18"/>
        <end position="114"/>
    </location>
</feature>
<keyword evidence="5 6" id="KW-1015">Disulfide bond</keyword>
<accession>A0A5C3QDS0</accession>
<dbReference type="EMBL" id="ML178839">
    <property type="protein sequence ID" value="TFK98570.1"/>
    <property type="molecule type" value="Genomic_DNA"/>
</dbReference>
<comment type="subcellular location">
    <subcellularLocation>
        <location evidence="1 6">Secreted</location>
        <location evidence="1 6">Cell wall</location>
    </subcellularLocation>
</comment>
<keyword evidence="6" id="KW-0732">Signal</keyword>
<keyword evidence="3 6" id="KW-0134">Cell wall</keyword>
<organism evidence="7 8">
    <name type="scientific">Pterulicium gracile</name>
    <dbReference type="NCBI Taxonomy" id="1884261"/>
    <lineage>
        <taxon>Eukaryota</taxon>
        <taxon>Fungi</taxon>
        <taxon>Dikarya</taxon>
        <taxon>Basidiomycota</taxon>
        <taxon>Agaricomycotina</taxon>
        <taxon>Agaricomycetes</taxon>
        <taxon>Agaricomycetidae</taxon>
        <taxon>Agaricales</taxon>
        <taxon>Pleurotineae</taxon>
        <taxon>Pterulaceae</taxon>
        <taxon>Pterulicium</taxon>
    </lineage>
</organism>
<name>A0A5C3QDS0_9AGAR</name>
<feature type="non-terminal residue" evidence="7">
    <location>
        <position position="114"/>
    </location>
</feature>
<reference evidence="7 8" key="1">
    <citation type="journal article" date="2019" name="Nat. Ecol. Evol.">
        <title>Megaphylogeny resolves global patterns of mushroom evolution.</title>
        <authorList>
            <person name="Varga T."/>
            <person name="Krizsan K."/>
            <person name="Foldi C."/>
            <person name="Dima B."/>
            <person name="Sanchez-Garcia M."/>
            <person name="Sanchez-Ramirez S."/>
            <person name="Szollosi G.J."/>
            <person name="Szarkandi J.G."/>
            <person name="Papp V."/>
            <person name="Albert L."/>
            <person name="Andreopoulos W."/>
            <person name="Angelini C."/>
            <person name="Antonin V."/>
            <person name="Barry K.W."/>
            <person name="Bougher N.L."/>
            <person name="Buchanan P."/>
            <person name="Buyck B."/>
            <person name="Bense V."/>
            <person name="Catcheside P."/>
            <person name="Chovatia M."/>
            <person name="Cooper J."/>
            <person name="Damon W."/>
            <person name="Desjardin D."/>
            <person name="Finy P."/>
            <person name="Geml J."/>
            <person name="Haridas S."/>
            <person name="Hughes K."/>
            <person name="Justo A."/>
            <person name="Karasinski D."/>
            <person name="Kautmanova I."/>
            <person name="Kiss B."/>
            <person name="Kocsube S."/>
            <person name="Kotiranta H."/>
            <person name="LaButti K.M."/>
            <person name="Lechner B.E."/>
            <person name="Liimatainen K."/>
            <person name="Lipzen A."/>
            <person name="Lukacs Z."/>
            <person name="Mihaltcheva S."/>
            <person name="Morgado L.N."/>
            <person name="Niskanen T."/>
            <person name="Noordeloos M.E."/>
            <person name="Ohm R.A."/>
            <person name="Ortiz-Santana B."/>
            <person name="Ovrebo C."/>
            <person name="Racz N."/>
            <person name="Riley R."/>
            <person name="Savchenko A."/>
            <person name="Shiryaev A."/>
            <person name="Soop K."/>
            <person name="Spirin V."/>
            <person name="Szebenyi C."/>
            <person name="Tomsovsky M."/>
            <person name="Tulloss R.E."/>
            <person name="Uehling J."/>
            <person name="Grigoriev I.V."/>
            <person name="Vagvolgyi C."/>
            <person name="Papp T."/>
            <person name="Martin F.M."/>
            <person name="Miettinen O."/>
            <person name="Hibbett D.S."/>
            <person name="Nagy L.G."/>
        </authorList>
    </citation>
    <scope>NUCLEOTIDE SEQUENCE [LARGE SCALE GENOMIC DNA]</scope>
    <source>
        <strain evidence="7 8">CBS 309.79</strain>
    </source>
</reference>
<evidence type="ECO:0000256" key="4">
    <source>
        <dbReference type="ARBA" id="ARBA00022525"/>
    </source>
</evidence>
<dbReference type="CDD" id="cd23507">
    <property type="entry name" value="hydrophobin_I"/>
    <property type="match status" value="1"/>
</dbReference>
<dbReference type="InterPro" id="IPR001338">
    <property type="entry name" value="Class_I_Hydrophobin"/>
</dbReference>
<dbReference type="GO" id="GO:0005199">
    <property type="term" value="F:structural constituent of cell wall"/>
    <property type="evidence" value="ECO:0007669"/>
    <property type="project" value="InterPro"/>
</dbReference>
<dbReference type="Pfam" id="PF01185">
    <property type="entry name" value="Hydrophobin"/>
    <property type="match status" value="1"/>
</dbReference>
<dbReference type="AlphaFoldDB" id="A0A5C3QDS0"/>
<evidence type="ECO:0000256" key="2">
    <source>
        <dbReference type="ARBA" id="ARBA00010446"/>
    </source>
</evidence>
<evidence type="ECO:0000313" key="7">
    <source>
        <dbReference type="EMBL" id="TFK98570.1"/>
    </source>
</evidence>
<proteinExistence type="inferred from homology"/>
<evidence type="ECO:0000256" key="6">
    <source>
        <dbReference type="RuleBase" id="RU365009"/>
    </source>
</evidence>
<sequence length="114" mass="10987">MFAKLSILVLAVSGALAATIQPRGGAAAPSCSSGPVQCCNTVQDPDSANYAATKQTLGLLDAAIQGLGVPIGVGCTPISVIGVGPGSSCSGESVCCEDTTYSGTIGLGCVPVGL</sequence>
<comment type="similarity">
    <text evidence="2 6">Belongs to the fungal hydrophobin family.</text>
</comment>
<dbReference type="OrthoDB" id="4225815at2759"/>
<keyword evidence="4 6" id="KW-0964">Secreted</keyword>
<keyword evidence="8" id="KW-1185">Reference proteome</keyword>
<dbReference type="GO" id="GO:0009277">
    <property type="term" value="C:fungal-type cell wall"/>
    <property type="evidence" value="ECO:0007669"/>
    <property type="project" value="InterPro"/>
</dbReference>
<evidence type="ECO:0000256" key="3">
    <source>
        <dbReference type="ARBA" id="ARBA00022512"/>
    </source>
</evidence>
<evidence type="ECO:0000256" key="1">
    <source>
        <dbReference type="ARBA" id="ARBA00004191"/>
    </source>
</evidence>
<feature type="signal peptide" evidence="6">
    <location>
        <begin position="1"/>
        <end position="17"/>
    </location>
</feature>
<dbReference type="SMART" id="SM00075">
    <property type="entry name" value="HYDRO"/>
    <property type="match status" value="1"/>
</dbReference>
<dbReference type="Proteomes" id="UP000305067">
    <property type="component" value="Unassembled WGS sequence"/>
</dbReference>
<evidence type="ECO:0000256" key="5">
    <source>
        <dbReference type="ARBA" id="ARBA00023157"/>
    </source>
</evidence>
<dbReference type="STRING" id="1884261.A0A5C3QDS0"/>
<gene>
    <name evidence="7" type="ORF">BDV98DRAFT_477376</name>
</gene>
<evidence type="ECO:0000313" key="8">
    <source>
        <dbReference type="Proteomes" id="UP000305067"/>
    </source>
</evidence>
<protein>
    <recommendedName>
        <fullName evidence="6">Hydrophobin</fullName>
    </recommendedName>
</protein>